<dbReference type="InterPro" id="IPR029044">
    <property type="entry name" value="Nucleotide-diphossugar_trans"/>
</dbReference>
<dbReference type="Gene3D" id="3.90.550.10">
    <property type="entry name" value="Spore Coat Polysaccharide Biosynthesis Protein SpsA, Chain A"/>
    <property type="match status" value="1"/>
</dbReference>
<organism evidence="3">
    <name type="scientific">Demequina capsici</name>
    <dbReference type="NCBI Taxonomy" id="3075620"/>
    <lineage>
        <taxon>Bacteria</taxon>
        <taxon>Bacillati</taxon>
        <taxon>Actinomycetota</taxon>
        <taxon>Actinomycetes</taxon>
        <taxon>Micrococcales</taxon>
        <taxon>Demequinaceae</taxon>
        <taxon>Demequina</taxon>
    </lineage>
</organism>
<dbReference type="Pfam" id="PF12804">
    <property type="entry name" value="NTP_transf_3"/>
    <property type="match status" value="1"/>
</dbReference>
<gene>
    <name evidence="3" type="ORF">RN607_04830</name>
</gene>
<dbReference type="EMBL" id="CP134880">
    <property type="protein sequence ID" value="WNM28331.1"/>
    <property type="molecule type" value="Genomic_DNA"/>
</dbReference>
<dbReference type="AlphaFoldDB" id="A0AA96FH11"/>
<sequence>MTLAAIILAGGRARRLGGASKPDLEVDGRTLLDLTLEAAAAASTIVVVGPVDVPPGVMVTREDPPGGGPVAGIAAGLDVVGERSGDVLVLACDMPRIGRAVPELVEAAASAPDGAWLVDGEGREQPLAAVYRIASLRGALADLHPDGASMWQLISDLVMADVPDDGAASRDVDTWDDLDHHRKEQP</sequence>
<feature type="domain" description="MobA-like NTP transferase" evidence="2">
    <location>
        <begin position="5"/>
        <end position="154"/>
    </location>
</feature>
<accession>A0AA96FH11</accession>
<evidence type="ECO:0000313" key="3">
    <source>
        <dbReference type="EMBL" id="WNM28331.1"/>
    </source>
</evidence>
<name>A0AA96FH11_9MICO</name>
<protein>
    <submittedName>
        <fullName evidence="3">NTP transferase domain-containing protein</fullName>
    </submittedName>
</protein>
<evidence type="ECO:0000259" key="2">
    <source>
        <dbReference type="Pfam" id="PF12804"/>
    </source>
</evidence>
<dbReference type="Proteomes" id="UP001303408">
    <property type="component" value="Chromosome"/>
</dbReference>
<dbReference type="PANTHER" id="PTHR19136:SF81">
    <property type="entry name" value="MOLYBDENUM COFACTOR GUANYLYLTRANSFERASE"/>
    <property type="match status" value="1"/>
</dbReference>
<keyword evidence="1 3" id="KW-0808">Transferase</keyword>
<reference evidence="3" key="1">
    <citation type="submission" date="2023-09" db="EMBL/GenBank/DDBJ databases">
        <title>Demequina sp. a novel bacteria isolated from Capsicum annuum.</title>
        <authorList>
            <person name="Humaira Z."/>
            <person name="Lee J."/>
            <person name="Cho D."/>
        </authorList>
    </citation>
    <scope>NUCLEOTIDE SEQUENCE</scope>
    <source>
        <strain evidence="3">PMTSA13</strain>
    </source>
</reference>
<dbReference type="RefSeq" id="WP_313544729.1">
    <property type="nucleotide sequence ID" value="NZ_CP134880.1"/>
</dbReference>
<dbReference type="GO" id="GO:0016779">
    <property type="term" value="F:nucleotidyltransferase activity"/>
    <property type="evidence" value="ECO:0007669"/>
    <property type="project" value="UniProtKB-ARBA"/>
</dbReference>
<proteinExistence type="predicted"/>
<dbReference type="PANTHER" id="PTHR19136">
    <property type="entry name" value="MOLYBDENUM COFACTOR GUANYLYLTRANSFERASE"/>
    <property type="match status" value="1"/>
</dbReference>
<dbReference type="InterPro" id="IPR025877">
    <property type="entry name" value="MobA-like_NTP_Trfase"/>
</dbReference>
<dbReference type="SUPFAM" id="SSF53448">
    <property type="entry name" value="Nucleotide-diphospho-sugar transferases"/>
    <property type="match status" value="1"/>
</dbReference>
<dbReference type="KEGG" id="dcp:RN607_04830"/>
<evidence type="ECO:0000256" key="1">
    <source>
        <dbReference type="ARBA" id="ARBA00022679"/>
    </source>
</evidence>